<keyword evidence="2" id="KW-0378">Hydrolase</keyword>
<sequence length="280" mass="30418">MVCCGCEVRLYSGGTVSVTQGCRVRSWSSAGIVLRRKRIRPFSRRDGLSLSGGCGVTNGGQVSRQGDTVELTELERDALTELVNMGVGRAATHLSRMVFDQVLLSVPSIEIVSHGDAARFLEQRERNGLVAVEQTFRGAFDGRALLIFPETNSLELARIVLGGDLTLEEIVDLEQDALAEIGNIILNGCLVVIANILKNELDISLPSVRRGGGMEVLREVQGTEDELVLFLHIDFAMQDHSIRGYIALLMGLSSLEALKLLIRAFIERIDAGIPHGPQPG</sequence>
<dbReference type="SUPFAM" id="SSF103039">
    <property type="entry name" value="CheC-like"/>
    <property type="match status" value="1"/>
</dbReference>
<dbReference type="InterPro" id="IPR007597">
    <property type="entry name" value="CheC"/>
</dbReference>
<dbReference type="Pfam" id="PF13690">
    <property type="entry name" value="CheX"/>
    <property type="match status" value="1"/>
</dbReference>
<protein>
    <submittedName>
        <fullName evidence="5">Chemotaxis protein CheX</fullName>
    </submittedName>
</protein>
<dbReference type="InterPro" id="IPR028976">
    <property type="entry name" value="CheC-like_sf"/>
</dbReference>
<reference evidence="5 6" key="1">
    <citation type="submission" date="2020-05" db="EMBL/GenBank/DDBJ databases">
        <title>Azospirillum oleiclasticum sp. nov, a nitrogen-fixing and heavy crude oil-emulsifying bacterium isolated from the crude oil of Yumen Oilfield.</title>
        <authorList>
            <person name="Wu D."/>
            <person name="Cai M."/>
            <person name="Zhang X."/>
        </authorList>
    </citation>
    <scope>NUCLEOTIDE SEQUENCE [LARGE SCALE GENOMIC DNA]</scope>
    <source>
        <strain evidence="5 6">ROY-1-1-2</strain>
    </source>
</reference>
<gene>
    <name evidence="5" type="ORF">HND93_28070</name>
</gene>
<evidence type="ECO:0000313" key="6">
    <source>
        <dbReference type="Proteomes" id="UP000584642"/>
    </source>
</evidence>
<dbReference type="InterPro" id="IPR050992">
    <property type="entry name" value="CheZ_family_phosphatases"/>
</dbReference>
<dbReference type="InterPro" id="IPR028051">
    <property type="entry name" value="CheX-like_dom"/>
</dbReference>
<evidence type="ECO:0000313" key="5">
    <source>
        <dbReference type="EMBL" id="NYZ23573.1"/>
    </source>
</evidence>
<dbReference type="Proteomes" id="UP000584642">
    <property type="component" value="Unassembled WGS sequence"/>
</dbReference>
<accession>A0ABX2TKA0</accession>
<keyword evidence="1" id="KW-0145">Chemotaxis</keyword>
<comment type="caution">
    <text evidence="5">The sequence shown here is derived from an EMBL/GenBank/DDBJ whole genome shotgun (WGS) entry which is preliminary data.</text>
</comment>
<dbReference type="CDD" id="cd17910">
    <property type="entry name" value="CheC_ClassII"/>
    <property type="match status" value="1"/>
</dbReference>
<dbReference type="Pfam" id="PF04509">
    <property type="entry name" value="CheC"/>
    <property type="match status" value="1"/>
</dbReference>
<dbReference type="Gene3D" id="3.40.1550.10">
    <property type="entry name" value="CheC-like"/>
    <property type="match status" value="1"/>
</dbReference>
<name>A0ABX2TKA0_9PROT</name>
<evidence type="ECO:0000256" key="1">
    <source>
        <dbReference type="ARBA" id="ARBA00022500"/>
    </source>
</evidence>
<evidence type="ECO:0000259" key="3">
    <source>
        <dbReference type="Pfam" id="PF04509"/>
    </source>
</evidence>
<proteinExistence type="predicted"/>
<dbReference type="PANTHER" id="PTHR43693">
    <property type="entry name" value="PROTEIN PHOSPHATASE CHEZ"/>
    <property type="match status" value="1"/>
</dbReference>
<organism evidence="5 6">
    <name type="scientific">Azospirillum oleiclasticum</name>
    <dbReference type="NCBI Taxonomy" id="2735135"/>
    <lineage>
        <taxon>Bacteria</taxon>
        <taxon>Pseudomonadati</taxon>
        <taxon>Pseudomonadota</taxon>
        <taxon>Alphaproteobacteria</taxon>
        <taxon>Rhodospirillales</taxon>
        <taxon>Azospirillaceae</taxon>
        <taxon>Azospirillum</taxon>
    </lineage>
</organism>
<feature type="domain" description="CheC-like protein" evidence="3">
    <location>
        <begin position="75"/>
        <end position="110"/>
    </location>
</feature>
<feature type="domain" description="Chemotaxis phosphatase CheX-like" evidence="4">
    <location>
        <begin position="135"/>
        <end position="218"/>
    </location>
</feature>
<keyword evidence="6" id="KW-1185">Reference proteome</keyword>
<dbReference type="EMBL" id="JABFDB010000028">
    <property type="protein sequence ID" value="NYZ23573.1"/>
    <property type="molecule type" value="Genomic_DNA"/>
</dbReference>
<evidence type="ECO:0000256" key="2">
    <source>
        <dbReference type="ARBA" id="ARBA00022801"/>
    </source>
</evidence>
<dbReference type="PANTHER" id="PTHR43693:SF1">
    <property type="entry name" value="PROTEIN PHOSPHATASE CHEZ"/>
    <property type="match status" value="1"/>
</dbReference>
<evidence type="ECO:0000259" key="4">
    <source>
        <dbReference type="Pfam" id="PF13690"/>
    </source>
</evidence>